<keyword evidence="1" id="KW-0812">Transmembrane</keyword>
<organism evidence="2 3">
    <name type="scientific">Falsiroseomonas selenitidurans</name>
    <dbReference type="NCBI Taxonomy" id="2716335"/>
    <lineage>
        <taxon>Bacteria</taxon>
        <taxon>Pseudomonadati</taxon>
        <taxon>Pseudomonadota</taxon>
        <taxon>Alphaproteobacteria</taxon>
        <taxon>Acetobacterales</taxon>
        <taxon>Roseomonadaceae</taxon>
        <taxon>Falsiroseomonas</taxon>
    </lineage>
</organism>
<comment type="caution">
    <text evidence="2">The sequence shown here is derived from an EMBL/GenBank/DDBJ whole genome shotgun (WGS) entry which is preliminary data.</text>
</comment>
<accession>A0ABX1E2Z0</accession>
<dbReference type="Proteomes" id="UP000787635">
    <property type="component" value="Unassembled WGS sequence"/>
</dbReference>
<keyword evidence="1" id="KW-0472">Membrane</keyword>
<sequence length="69" mass="7326">MSTATATLLVEAATLYAAIGVGVGLAFLLFGLERFSPAAAGSYAHRALLLPGLALLWPLVAWRWLRDGR</sequence>
<reference evidence="2 3" key="1">
    <citation type="submission" date="2020-03" db="EMBL/GenBank/DDBJ databases">
        <title>Roseomonas selenitidurans sp. nov. isolated from urban soil.</title>
        <authorList>
            <person name="Liu H."/>
        </authorList>
    </citation>
    <scope>NUCLEOTIDE SEQUENCE [LARGE SCALE GENOMIC DNA]</scope>
    <source>
        <strain evidence="2 3">BU-1</strain>
    </source>
</reference>
<feature type="transmembrane region" description="Helical" evidence="1">
    <location>
        <begin position="12"/>
        <end position="32"/>
    </location>
</feature>
<evidence type="ECO:0000256" key="1">
    <source>
        <dbReference type="SAM" id="Phobius"/>
    </source>
</evidence>
<name>A0ABX1E2Z0_9PROT</name>
<gene>
    <name evidence="2" type="ORF">HEQ75_11320</name>
</gene>
<feature type="transmembrane region" description="Helical" evidence="1">
    <location>
        <begin position="44"/>
        <end position="65"/>
    </location>
</feature>
<evidence type="ECO:0000313" key="2">
    <source>
        <dbReference type="EMBL" id="NKC31451.1"/>
    </source>
</evidence>
<evidence type="ECO:0008006" key="4">
    <source>
        <dbReference type="Google" id="ProtNLM"/>
    </source>
</evidence>
<dbReference type="EMBL" id="JAAVNE010000015">
    <property type="protein sequence ID" value="NKC31451.1"/>
    <property type="molecule type" value="Genomic_DNA"/>
</dbReference>
<evidence type="ECO:0000313" key="3">
    <source>
        <dbReference type="Proteomes" id="UP000787635"/>
    </source>
</evidence>
<keyword evidence="1" id="KW-1133">Transmembrane helix</keyword>
<dbReference type="RefSeq" id="WP_168030452.1">
    <property type="nucleotide sequence ID" value="NZ_JAAVNE010000015.1"/>
</dbReference>
<proteinExistence type="predicted"/>
<keyword evidence="3" id="KW-1185">Reference proteome</keyword>
<protein>
    <recommendedName>
        <fullName evidence="4">Transmembrane protein</fullName>
    </recommendedName>
</protein>